<keyword evidence="2" id="KW-1185">Reference proteome</keyword>
<sequence>MRIMYDAVTARNILKKDRRPALVAGYIDRIKLAPWSAADWDMFPDALKVRIVKKASTNDGHVLDVEPGDATPAEAPGWARMRRKSGFAHPVIYCNRSTWPKVKAAFANQGVEPPLYWIATATGKAEIPAGAIAAQYLLDVAPGIDVSVVADYWPGVDSPASLTTEPEVELMERITVTPPNAGQNTVRLNLSGSAGAAIVVRPRINRDGVSKPMWVGNIFAWGSDKTGVGHNPKTDPNYDDRLTSHRRFALPGAVWADLEYSAAEAFEIDVVG</sequence>
<reference evidence="2" key="1">
    <citation type="submission" date="2016-10" db="EMBL/GenBank/DDBJ databases">
        <authorList>
            <person name="Varghese N."/>
            <person name="Submissions S."/>
        </authorList>
    </citation>
    <scope>NUCLEOTIDE SEQUENCE [LARGE SCALE GENOMIC DNA]</scope>
    <source>
        <strain evidence="2">DSM 44654</strain>
    </source>
</reference>
<evidence type="ECO:0000313" key="2">
    <source>
        <dbReference type="Proteomes" id="UP000198878"/>
    </source>
</evidence>
<evidence type="ECO:0000313" key="1">
    <source>
        <dbReference type="EMBL" id="SEF23607.1"/>
    </source>
</evidence>
<protein>
    <submittedName>
        <fullName evidence="1">Uncharacterized protein</fullName>
    </submittedName>
</protein>
<dbReference type="EMBL" id="FNUJ01000002">
    <property type="protein sequence ID" value="SEF23607.1"/>
    <property type="molecule type" value="Genomic_DNA"/>
</dbReference>
<dbReference type="OrthoDB" id="3599513at2"/>
<dbReference type="AlphaFoldDB" id="A0A1H5QEE4"/>
<accession>A0A1H5QEE4</accession>
<dbReference type="Proteomes" id="UP000198878">
    <property type="component" value="Unassembled WGS sequence"/>
</dbReference>
<organism evidence="1 2">
    <name type="scientific">Amycolatopsis pretoriensis</name>
    <dbReference type="NCBI Taxonomy" id="218821"/>
    <lineage>
        <taxon>Bacteria</taxon>
        <taxon>Bacillati</taxon>
        <taxon>Actinomycetota</taxon>
        <taxon>Actinomycetes</taxon>
        <taxon>Pseudonocardiales</taxon>
        <taxon>Pseudonocardiaceae</taxon>
        <taxon>Amycolatopsis</taxon>
    </lineage>
</organism>
<gene>
    <name evidence="1" type="ORF">SAMN05421837_102294</name>
</gene>
<name>A0A1H5QEE4_9PSEU</name>
<proteinExistence type="predicted"/>